<gene>
    <name evidence="3" type="ORF">GHT07_02015</name>
</gene>
<comment type="caution">
    <text evidence="3">The sequence shown here is derived from an EMBL/GenBank/DDBJ whole genome shotgun (WGS) entry which is preliminary data.</text>
</comment>
<dbReference type="InterPro" id="IPR008207">
    <property type="entry name" value="Sig_transdc_His_kin_Hpt_dom"/>
</dbReference>
<proteinExistence type="predicted"/>
<dbReference type="Gene3D" id="1.20.120.160">
    <property type="entry name" value="HPT domain"/>
    <property type="match status" value="1"/>
</dbReference>
<organism evidence="3 4">
    <name type="scientific">Caenimonas koreensis DSM 17982</name>
    <dbReference type="NCBI Taxonomy" id="1121255"/>
    <lineage>
        <taxon>Bacteria</taxon>
        <taxon>Pseudomonadati</taxon>
        <taxon>Pseudomonadota</taxon>
        <taxon>Betaproteobacteria</taxon>
        <taxon>Burkholderiales</taxon>
        <taxon>Comamonadaceae</taxon>
        <taxon>Caenimonas</taxon>
    </lineage>
</organism>
<dbReference type="InterPro" id="IPR036641">
    <property type="entry name" value="HPT_dom_sf"/>
</dbReference>
<accession>A0A844AUI7</accession>
<sequence length="119" mass="12668">MNESMSVAGTAAMLQLLGMLPPASRREMVRMYRAMLIARPDEIADALARNDDPCAIALAHQVAGSAGMMQDSLLSAQVRSMEHALCEGRRADALVQWALVLGSVAATRAALDEAFPDSP</sequence>
<protein>
    <recommendedName>
        <fullName evidence="2">HPt domain-containing protein</fullName>
    </recommendedName>
</protein>
<keyword evidence="1" id="KW-0902">Two-component regulatory system</keyword>
<keyword evidence="4" id="KW-1185">Reference proteome</keyword>
<dbReference type="Pfam" id="PF01627">
    <property type="entry name" value="Hpt"/>
    <property type="match status" value="1"/>
</dbReference>
<dbReference type="EMBL" id="WJBU01000002">
    <property type="protein sequence ID" value="MRD46038.1"/>
    <property type="molecule type" value="Genomic_DNA"/>
</dbReference>
<dbReference type="RefSeq" id="WP_153583396.1">
    <property type="nucleotide sequence ID" value="NZ_WJBU01000002.1"/>
</dbReference>
<dbReference type="SUPFAM" id="SSF47226">
    <property type="entry name" value="Histidine-containing phosphotransfer domain, HPT domain"/>
    <property type="match status" value="1"/>
</dbReference>
<evidence type="ECO:0000259" key="2">
    <source>
        <dbReference type="Pfam" id="PF01627"/>
    </source>
</evidence>
<dbReference type="GO" id="GO:0000160">
    <property type="term" value="P:phosphorelay signal transduction system"/>
    <property type="evidence" value="ECO:0007669"/>
    <property type="project" value="UniProtKB-KW"/>
</dbReference>
<evidence type="ECO:0000313" key="4">
    <source>
        <dbReference type="Proteomes" id="UP000487350"/>
    </source>
</evidence>
<evidence type="ECO:0000256" key="1">
    <source>
        <dbReference type="ARBA" id="ARBA00023012"/>
    </source>
</evidence>
<evidence type="ECO:0000313" key="3">
    <source>
        <dbReference type="EMBL" id="MRD46038.1"/>
    </source>
</evidence>
<dbReference type="Proteomes" id="UP000487350">
    <property type="component" value="Unassembled WGS sequence"/>
</dbReference>
<reference evidence="3 4" key="1">
    <citation type="submission" date="2019-11" db="EMBL/GenBank/DDBJ databases">
        <title>Caenimonas koreensis gen. nov., sp. nov., isolated from activated sludge.</title>
        <authorList>
            <person name="Seung H.R."/>
        </authorList>
    </citation>
    <scope>NUCLEOTIDE SEQUENCE [LARGE SCALE GENOMIC DNA]</scope>
    <source>
        <strain evidence="3 4">EMB320</strain>
    </source>
</reference>
<dbReference type="GO" id="GO:0004672">
    <property type="term" value="F:protein kinase activity"/>
    <property type="evidence" value="ECO:0007669"/>
    <property type="project" value="UniProtKB-ARBA"/>
</dbReference>
<name>A0A844AUI7_9BURK</name>
<dbReference type="AlphaFoldDB" id="A0A844AUI7"/>
<feature type="domain" description="HPt" evidence="2">
    <location>
        <begin position="27"/>
        <end position="100"/>
    </location>
</feature>